<dbReference type="EMBL" id="MYFO01000022">
    <property type="protein sequence ID" value="TFE85900.1"/>
    <property type="molecule type" value="Genomic_DNA"/>
</dbReference>
<name>A0A4Y8PYG4_9BACL</name>
<gene>
    <name evidence="15" type="ORF">B5M42_15970</name>
</gene>
<evidence type="ECO:0000256" key="3">
    <source>
        <dbReference type="ARBA" id="ARBA00022801"/>
    </source>
</evidence>
<dbReference type="PROSITE" id="PS51198">
    <property type="entry name" value="UVRD_HELICASE_ATP_BIND"/>
    <property type="match status" value="1"/>
</dbReference>
<evidence type="ECO:0000256" key="9">
    <source>
        <dbReference type="ARBA" id="ARBA00034808"/>
    </source>
</evidence>
<evidence type="ECO:0000259" key="14">
    <source>
        <dbReference type="PROSITE" id="PS51217"/>
    </source>
</evidence>
<dbReference type="PANTHER" id="PTHR11070">
    <property type="entry name" value="UVRD / RECB / PCRA DNA HELICASE FAMILY MEMBER"/>
    <property type="match status" value="1"/>
</dbReference>
<keyword evidence="2 11" id="KW-0547">Nucleotide-binding</keyword>
<sequence>MNKDDIFRGLNEQQRGAVSHKEGSLLVIAGPGSGKTTILTRRITHLLLESPNEKYKILALTFTTKAANEMKERVENFVGDQVKRLFIGTFHSFCSDVLRKYGSYIGISNEFTIYEKDADYIQLLIEAISEQLQLDDISTNRILSSYNNDEFLRGNAAKLFAVISKMKNRLISPENIRDLKIENREELQVVYQLYDKKLRSNNVVDFADLLFLTYKLFKDKPFISKQFRSVYKYLLIDEAQDTNKAQFELIQAFCGTDYRNVFVVADEDQLIYEWNDARFEYLMQFVKQQEATILQMFENYRCPKQILDAANRLIRINIHRFNDKRDLNANKETTGNAISLEEYDLPIDEVTSVVERIKELKSYDETCIIGRNKFILDAFEQKLKEERIPYQIAKTDERFATQEIQTIVHILQAVFNEEDRLHIKKLCNYFGISIDDLALVTTNETYFMRFIRYLEKYQGELSKKLLQLINDKKNFDSYLENLFKLIAGNDSVQDYSKDVTEDFKRLNEFLRLYKKERDDEDYGLGDFLAYINLSPKNIGSTNGVSLLTGHAAKGLEYDFVFLVTLNQGVFPDYRAEKEQRKLEEERRNCFVAITRAKKRLFISYTNKKQTRFSIINHAPSQFIEEMGLTKE</sequence>
<dbReference type="InterPro" id="IPR000212">
    <property type="entry name" value="DNA_helicase_UvrD/REP"/>
</dbReference>
<evidence type="ECO:0000256" key="11">
    <source>
        <dbReference type="PROSITE-ProRule" id="PRU00560"/>
    </source>
</evidence>
<evidence type="ECO:0000313" key="16">
    <source>
        <dbReference type="Proteomes" id="UP000298246"/>
    </source>
</evidence>
<organism evidence="15 16">
    <name type="scientific">Paenibacillus athensensis</name>
    <dbReference type="NCBI Taxonomy" id="1967502"/>
    <lineage>
        <taxon>Bacteria</taxon>
        <taxon>Bacillati</taxon>
        <taxon>Bacillota</taxon>
        <taxon>Bacilli</taxon>
        <taxon>Bacillales</taxon>
        <taxon>Paenibacillaceae</taxon>
        <taxon>Paenibacillus</taxon>
    </lineage>
</organism>
<dbReference type="InterPro" id="IPR001387">
    <property type="entry name" value="Cro/C1-type_HTH"/>
</dbReference>
<keyword evidence="6" id="KW-0238">DNA-binding</keyword>
<dbReference type="GO" id="GO:0005524">
    <property type="term" value="F:ATP binding"/>
    <property type="evidence" value="ECO:0007669"/>
    <property type="project" value="UniProtKB-UniRule"/>
</dbReference>
<proteinExistence type="inferred from homology"/>
<evidence type="ECO:0000256" key="6">
    <source>
        <dbReference type="ARBA" id="ARBA00023125"/>
    </source>
</evidence>
<dbReference type="InterPro" id="IPR013986">
    <property type="entry name" value="DExx_box_DNA_helicase_dom_sf"/>
</dbReference>
<dbReference type="AlphaFoldDB" id="A0A4Y8PYG4"/>
<evidence type="ECO:0000256" key="4">
    <source>
        <dbReference type="ARBA" id="ARBA00022806"/>
    </source>
</evidence>
<keyword evidence="7" id="KW-0413">Isomerase</keyword>
<evidence type="ECO:0000256" key="8">
    <source>
        <dbReference type="ARBA" id="ARBA00034617"/>
    </source>
</evidence>
<comment type="caution">
    <text evidence="15">The sequence shown here is derived from an EMBL/GenBank/DDBJ whole genome shotgun (WGS) entry which is preliminary data.</text>
</comment>
<accession>A0A4Y8PYG4</accession>
<dbReference type="Gene3D" id="1.10.486.10">
    <property type="entry name" value="PCRA, domain 4"/>
    <property type="match status" value="1"/>
</dbReference>
<dbReference type="EC" id="5.6.2.4" evidence="9"/>
<dbReference type="SUPFAM" id="SSF52540">
    <property type="entry name" value="P-loop containing nucleoside triphosphate hydrolases"/>
    <property type="match status" value="1"/>
</dbReference>
<dbReference type="Proteomes" id="UP000298246">
    <property type="component" value="Unassembled WGS sequence"/>
</dbReference>
<keyword evidence="4 11" id="KW-0347">Helicase</keyword>
<dbReference type="Gene3D" id="3.40.50.300">
    <property type="entry name" value="P-loop containing nucleotide triphosphate hydrolases"/>
    <property type="match status" value="2"/>
</dbReference>
<dbReference type="PROSITE" id="PS51217">
    <property type="entry name" value="UVRD_HELICASE_CTER"/>
    <property type="match status" value="1"/>
</dbReference>
<evidence type="ECO:0000259" key="13">
    <source>
        <dbReference type="PROSITE" id="PS51198"/>
    </source>
</evidence>
<feature type="binding site" evidence="11">
    <location>
        <begin position="29"/>
        <end position="36"/>
    </location>
    <ligand>
        <name>ATP</name>
        <dbReference type="ChEBI" id="CHEBI:30616"/>
    </ligand>
</feature>
<reference evidence="15 16" key="1">
    <citation type="submission" date="2017-03" db="EMBL/GenBank/DDBJ databases">
        <title>Isolation of Levoglucosan Utilizing Bacteria.</title>
        <authorList>
            <person name="Arya A.S."/>
        </authorList>
    </citation>
    <scope>NUCLEOTIDE SEQUENCE [LARGE SCALE GENOMIC DNA]</scope>
    <source>
        <strain evidence="15 16">MEC069</strain>
    </source>
</reference>
<dbReference type="GO" id="GO:0000725">
    <property type="term" value="P:recombinational repair"/>
    <property type="evidence" value="ECO:0007669"/>
    <property type="project" value="TreeGrafter"/>
</dbReference>
<dbReference type="GO" id="GO:0043138">
    <property type="term" value="F:3'-5' DNA helicase activity"/>
    <property type="evidence" value="ECO:0007669"/>
    <property type="project" value="UniProtKB-EC"/>
</dbReference>
<comment type="similarity">
    <text evidence="1">Belongs to the helicase family. UvrD subfamily.</text>
</comment>
<feature type="domain" description="UvrD-like helicase C-terminal" evidence="14">
    <location>
        <begin position="304"/>
        <end position="554"/>
    </location>
</feature>
<evidence type="ECO:0000313" key="15">
    <source>
        <dbReference type="EMBL" id="TFE85900.1"/>
    </source>
</evidence>
<dbReference type="InterPro" id="IPR027417">
    <property type="entry name" value="P-loop_NTPase"/>
</dbReference>
<evidence type="ECO:0000256" key="2">
    <source>
        <dbReference type="ARBA" id="ARBA00022741"/>
    </source>
</evidence>
<dbReference type="PANTHER" id="PTHR11070:SF2">
    <property type="entry name" value="ATP-DEPENDENT DNA HELICASE SRS2"/>
    <property type="match status" value="1"/>
</dbReference>
<evidence type="ECO:0000256" key="7">
    <source>
        <dbReference type="ARBA" id="ARBA00023235"/>
    </source>
</evidence>
<dbReference type="InterPro" id="IPR014016">
    <property type="entry name" value="UvrD-like_ATP-bd"/>
</dbReference>
<dbReference type="Pfam" id="PF00580">
    <property type="entry name" value="UvrD-helicase"/>
    <property type="match status" value="1"/>
</dbReference>
<feature type="domain" description="HTH cro/C1-type" evidence="12">
    <location>
        <begin position="423"/>
        <end position="437"/>
    </location>
</feature>
<dbReference type="OrthoDB" id="9810135at2"/>
<dbReference type="Gene3D" id="1.10.10.160">
    <property type="match status" value="1"/>
</dbReference>
<comment type="catalytic activity">
    <reaction evidence="10">
        <text>ATP + H2O = ADP + phosphate + H(+)</text>
        <dbReference type="Rhea" id="RHEA:13065"/>
        <dbReference type="ChEBI" id="CHEBI:15377"/>
        <dbReference type="ChEBI" id="CHEBI:15378"/>
        <dbReference type="ChEBI" id="CHEBI:30616"/>
        <dbReference type="ChEBI" id="CHEBI:43474"/>
        <dbReference type="ChEBI" id="CHEBI:456216"/>
        <dbReference type="EC" id="5.6.2.4"/>
    </reaction>
</comment>
<dbReference type="RefSeq" id="WP_134754592.1">
    <property type="nucleotide sequence ID" value="NZ_MYFO02000006.1"/>
</dbReference>
<evidence type="ECO:0000256" key="5">
    <source>
        <dbReference type="ARBA" id="ARBA00022840"/>
    </source>
</evidence>
<evidence type="ECO:0000256" key="10">
    <source>
        <dbReference type="ARBA" id="ARBA00048988"/>
    </source>
</evidence>
<keyword evidence="5 11" id="KW-0067">ATP-binding</keyword>
<protein>
    <recommendedName>
        <fullName evidence="9">DNA 3'-5' helicase</fullName>
        <ecNumber evidence="9">5.6.2.4</ecNumber>
    </recommendedName>
</protein>
<dbReference type="CDD" id="cd17932">
    <property type="entry name" value="DEXQc_UvrD"/>
    <property type="match status" value="1"/>
</dbReference>
<dbReference type="Pfam" id="PF13361">
    <property type="entry name" value="UvrD_C"/>
    <property type="match status" value="1"/>
</dbReference>
<dbReference type="GO" id="GO:0016887">
    <property type="term" value="F:ATP hydrolysis activity"/>
    <property type="evidence" value="ECO:0007669"/>
    <property type="project" value="RHEA"/>
</dbReference>
<comment type="catalytic activity">
    <reaction evidence="8">
        <text>Couples ATP hydrolysis with the unwinding of duplex DNA by translocating in the 3'-5' direction.</text>
        <dbReference type="EC" id="5.6.2.4"/>
    </reaction>
</comment>
<keyword evidence="16" id="KW-1185">Reference proteome</keyword>
<keyword evidence="3 11" id="KW-0378">Hydrolase</keyword>
<dbReference type="PROSITE" id="PS50943">
    <property type="entry name" value="HTH_CROC1"/>
    <property type="match status" value="1"/>
</dbReference>
<evidence type="ECO:0000259" key="12">
    <source>
        <dbReference type="PROSITE" id="PS50943"/>
    </source>
</evidence>
<evidence type="ECO:0000256" key="1">
    <source>
        <dbReference type="ARBA" id="ARBA00009922"/>
    </source>
</evidence>
<dbReference type="GO" id="GO:0003677">
    <property type="term" value="F:DNA binding"/>
    <property type="evidence" value="ECO:0007669"/>
    <property type="project" value="UniProtKB-KW"/>
</dbReference>
<dbReference type="InterPro" id="IPR014017">
    <property type="entry name" value="DNA_helicase_UvrD-like_C"/>
</dbReference>
<feature type="domain" description="UvrD-like helicase ATP-binding" evidence="13">
    <location>
        <begin position="8"/>
        <end position="303"/>
    </location>
</feature>